<keyword evidence="2" id="KW-1185">Reference proteome</keyword>
<accession>A0ACB9VYS9</accession>
<sequence length="50" mass="5805">MLQRSTHPYDHIATSEKQPRSIAYPAPLILCFMYLHIQGERAVLFLLCCK</sequence>
<dbReference type="EMBL" id="CM043805">
    <property type="protein sequence ID" value="KAI4805293.1"/>
    <property type="molecule type" value="Genomic_DNA"/>
</dbReference>
<comment type="caution">
    <text evidence="1">The sequence shown here is derived from an EMBL/GenBank/DDBJ whole genome shotgun (WGS) entry which is preliminary data.</text>
</comment>
<protein>
    <submittedName>
        <fullName evidence="1">Uncharacterized protein</fullName>
    </submittedName>
</protein>
<name>A0ACB9VYS9_CHAAC</name>
<dbReference type="Proteomes" id="UP001057452">
    <property type="component" value="Chromosome 21"/>
</dbReference>
<gene>
    <name evidence="1" type="ORF">KUCAC02_009918</name>
</gene>
<evidence type="ECO:0000313" key="1">
    <source>
        <dbReference type="EMBL" id="KAI4805293.1"/>
    </source>
</evidence>
<evidence type="ECO:0000313" key="2">
    <source>
        <dbReference type="Proteomes" id="UP001057452"/>
    </source>
</evidence>
<organism evidence="1 2">
    <name type="scientific">Chaenocephalus aceratus</name>
    <name type="common">Blackfin icefish</name>
    <name type="synonym">Chaenichthys aceratus</name>
    <dbReference type="NCBI Taxonomy" id="36190"/>
    <lineage>
        <taxon>Eukaryota</taxon>
        <taxon>Metazoa</taxon>
        <taxon>Chordata</taxon>
        <taxon>Craniata</taxon>
        <taxon>Vertebrata</taxon>
        <taxon>Euteleostomi</taxon>
        <taxon>Actinopterygii</taxon>
        <taxon>Neopterygii</taxon>
        <taxon>Teleostei</taxon>
        <taxon>Neoteleostei</taxon>
        <taxon>Acanthomorphata</taxon>
        <taxon>Eupercaria</taxon>
        <taxon>Perciformes</taxon>
        <taxon>Notothenioidei</taxon>
        <taxon>Channichthyidae</taxon>
        <taxon>Chaenocephalus</taxon>
    </lineage>
</organism>
<feature type="non-terminal residue" evidence="1">
    <location>
        <position position="50"/>
    </location>
</feature>
<proteinExistence type="predicted"/>
<reference evidence="1" key="1">
    <citation type="submission" date="2022-05" db="EMBL/GenBank/DDBJ databases">
        <title>Chromosome-level genome of Chaenocephalus aceratus.</title>
        <authorList>
            <person name="Park H."/>
        </authorList>
    </citation>
    <scope>NUCLEOTIDE SEQUENCE</scope>
    <source>
        <strain evidence="1">KU_202001</strain>
    </source>
</reference>